<protein>
    <submittedName>
        <fullName evidence="1">Uncharacterized protein</fullName>
    </submittedName>
</protein>
<accession>A0A7D5Z092</accession>
<dbReference type="KEGG" id="cfon:HZU75_01095"/>
<gene>
    <name evidence="1" type="ORF">HZU75_01095</name>
</gene>
<sequence length="75" mass="8633">MISEKQNVKIRRDRMQIYPAATGRLLDGRKGRVVEVYVPLGAKEAVVKVRWFARRPSETEITMEHPISDLEVLPT</sequence>
<organism evidence="1 2">
    <name type="scientific">Chitinibacter fontanus</name>
    <dbReference type="NCBI Taxonomy" id="1737446"/>
    <lineage>
        <taxon>Bacteria</taxon>
        <taxon>Pseudomonadati</taxon>
        <taxon>Pseudomonadota</taxon>
        <taxon>Betaproteobacteria</taxon>
        <taxon>Neisseriales</taxon>
        <taxon>Chitinibacteraceae</taxon>
        <taxon>Chitinibacter</taxon>
    </lineage>
</organism>
<reference evidence="1 2" key="1">
    <citation type="journal article" date="2016" name="Int. J. Syst. Evol. Microbiol.">
        <title>Chitinibacter fontanus sp. nov., isolated from a spring.</title>
        <authorList>
            <person name="Sheu S.Y."/>
            <person name="Li Y.S."/>
            <person name="Young C.C."/>
            <person name="Chen W.M."/>
        </authorList>
    </citation>
    <scope>NUCLEOTIDE SEQUENCE [LARGE SCALE GENOMIC DNA]</scope>
    <source>
        <strain evidence="1 2">STM-7</strain>
    </source>
</reference>
<keyword evidence="2" id="KW-1185">Reference proteome</keyword>
<evidence type="ECO:0000313" key="2">
    <source>
        <dbReference type="Proteomes" id="UP000510822"/>
    </source>
</evidence>
<name>A0A7D5Z092_9NEIS</name>
<dbReference type="AlphaFoldDB" id="A0A7D5Z092"/>
<evidence type="ECO:0000313" key="1">
    <source>
        <dbReference type="EMBL" id="QLI80241.1"/>
    </source>
</evidence>
<dbReference type="Proteomes" id="UP000510822">
    <property type="component" value="Chromosome"/>
</dbReference>
<dbReference type="RefSeq" id="WP_180307385.1">
    <property type="nucleotide sequence ID" value="NZ_CP058952.1"/>
</dbReference>
<proteinExistence type="predicted"/>
<dbReference type="EMBL" id="CP058952">
    <property type="protein sequence ID" value="QLI80241.1"/>
    <property type="molecule type" value="Genomic_DNA"/>
</dbReference>